<evidence type="ECO:0000313" key="3">
    <source>
        <dbReference type="Proteomes" id="UP000593562"/>
    </source>
</evidence>
<dbReference type="AlphaFoldDB" id="A0A7J7CCS5"/>
<organism evidence="2 3">
    <name type="scientific">Tripterygium wilfordii</name>
    <name type="common">Thunder God vine</name>
    <dbReference type="NCBI Taxonomy" id="458696"/>
    <lineage>
        <taxon>Eukaryota</taxon>
        <taxon>Viridiplantae</taxon>
        <taxon>Streptophyta</taxon>
        <taxon>Embryophyta</taxon>
        <taxon>Tracheophyta</taxon>
        <taxon>Spermatophyta</taxon>
        <taxon>Magnoliopsida</taxon>
        <taxon>eudicotyledons</taxon>
        <taxon>Gunneridae</taxon>
        <taxon>Pentapetalae</taxon>
        <taxon>rosids</taxon>
        <taxon>fabids</taxon>
        <taxon>Celastrales</taxon>
        <taxon>Celastraceae</taxon>
        <taxon>Tripterygium</taxon>
    </lineage>
</organism>
<comment type="caution">
    <text evidence="2">The sequence shown here is derived from an EMBL/GenBank/DDBJ whole genome shotgun (WGS) entry which is preliminary data.</text>
</comment>
<protein>
    <submittedName>
        <fullName evidence="2">Uncharacterized protein</fullName>
    </submittedName>
</protein>
<evidence type="ECO:0000313" key="2">
    <source>
        <dbReference type="EMBL" id="KAF5731961.1"/>
    </source>
</evidence>
<keyword evidence="3" id="KW-1185">Reference proteome</keyword>
<dbReference type="Proteomes" id="UP000593562">
    <property type="component" value="Unassembled WGS sequence"/>
</dbReference>
<proteinExistence type="predicted"/>
<accession>A0A7J7CCS5</accession>
<feature type="region of interest" description="Disordered" evidence="1">
    <location>
        <begin position="1"/>
        <end position="21"/>
    </location>
</feature>
<dbReference type="InParanoid" id="A0A7J7CCS5"/>
<sequence>MGVTGKAHGDTLAKQEEFSSGGFGSTAASPSLFAASSTSSINQSSIGLAATGPSAFPPPLFVVASSSNISNPANFGLAATGPSAFPPPLFGVASSSNISNPANFGLAVTGPSASPPPFFGVAASSNVSNLANFGFAASGPSAFLPPLFAAASSSNISNPANFGFAAGPSLSRPSLFAASCSGNSSTQALSWPAFLRPCTSSFNVSSSLFAAENPTATSMSPVFCSSSSNMTSLPKQSLFAPSSTYNTTTGSSPPVFGCGLIVNSSSGSSWVAPSSAPSYCFLNIPRSQTDSFPAPTAPSSSIFTTTATATVLPPKDSSNKQEFSFGGFGSPASSSTFCASSSSISSTQAMSSGFFPFTNSVNAFSSSSSQINPPAVGFSSSKTKSSPTEVLFATTPSSTMASPHVSKFGFWPPINSSNAPPCFDFSCTPLHCFANIPSPSQKDSRSAQHFSSIFPTATTTAIFPARGEEVRKPASHLCLSCGQTLLSGNVYSPTLSFDQYRPWWLQSISAMTENQAKSHEELRWANHLLQGNAKDNVAPVAQSTILNQPQWTLPVMVLPVMPFPTWSTLPYTPASASTLPAFSANGAAFGYASSPSFSGTPMMPAVFNLSDMFRGV</sequence>
<name>A0A7J7CCS5_TRIWF</name>
<gene>
    <name evidence="2" type="ORF">HS088_TW18G00648</name>
</gene>
<reference evidence="2 3" key="1">
    <citation type="journal article" date="2020" name="Nat. Commun.">
        <title>Genome of Tripterygium wilfordii and identification of cytochrome P450 involved in triptolide biosynthesis.</title>
        <authorList>
            <person name="Tu L."/>
            <person name="Su P."/>
            <person name="Zhang Z."/>
            <person name="Gao L."/>
            <person name="Wang J."/>
            <person name="Hu T."/>
            <person name="Zhou J."/>
            <person name="Zhang Y."/>
            <person name="Zhao Y."/>
            <person name="Liu Y."/>
            <person name="Song Y."/>
            <person name="Tong Y."/>
            <person name="Lu Y."/>
            <person name="Yang J."/>
            <person name="Xu C."/>
            <person name="Jia M."/>
            <person name="Peters R.J."/>
            <person name="Huang L."/>
            <person name="Gao W."/>
        </authorList>
    </citation>
    <scope>NUCLEOTIDE SEQUENCE [LARGE SCALE GENOMIC DNA]</scope>
    <source>
        <strain evidence="3">cv. XIE 37</strain>
        <tissue evidence="2">Leaf</tissue>
    </source>
</reference>
<feature type="compositionally biased region" description="Basic and acidic residues" evidence="1">
    <location>
        <begin position="7"/>
        <end position="17"/>
    </location>
</feature>
<evidence type="ECO:0000256" key="1">
    <source>
        <dbReference type="SAM" id="MobiDB-lite"/>
    </source>
</evidence>
<dbReference type="Gene3D" id="1.10.10.2360">
    <property type="match status" value="1"/>
</dbReference>
<dbReference type="EMBL" id="JAAARO010000018">
    <property type="protein sequence ID" value="KAF5731961.1"/>
    <property type="molecule type" value="Genomic_DNA"/>
</dbReference>